<protein>
    <submittedName>
        <fullName evidence="2">Uncharacterized protein</fullName>
    </submittedName>
</protein>
<reference evidence="3" key="1">
    <citation type="submission" date="2016-06" db="EMBL/GenBank/DDBJ databases">
        <title>Parallel loss of symbiosis genes in relatives of nitrogen-fixing non-legume Parasponia.</title>
        <authorList>
            <person name="Van Velzen R."/>
            <person name="Holmer R."/>
            <person name="Bu F."/>
            <person name="Rutten L."/>
            <person name="Van Zeijl A."/>
            <person name="Liu W."/>
            <person name="Santuari L."/>
            <person name="Cao Q."/>
            <person name="Sharma T."/>
            <person name="Shen D."/>
            <person name="Roswanjaya Y."/>
            <person name="Wardhani T."/>
            <person name="Kalhor M.S."/>
            <person name="Jansen J."/>
            <person name="Van den Hoogen J."/>
            <person name="Gungor B."/>
            <person name="Hartog M."/>
            <person name="Hontelez J."/>
            <person name="Verver J."/>
            <person name="Yang W.-C."/>
            <person name="Schijlen E."/>
            <person name="Repin R."/>
            <person name="Schilthuizen M."/>
            <person name="Schranz E."/>
            <person name="Heidstra R."/>
            <person name="Miyata K."/>
            <person name="Fedorova E."/>
            <person name="Kohlen W."/>
            <person name="Bisseling T."/>
            <person name="Smit S."/>
            <person name="Geurts R."/>
        </authorList>
    </citation>
    <scope>NUCLEOTIDE SEQUENCE [LARGE SCALE GENOMIC DNA]</scope>
    <source>
        <strain evidence="3">cv. WU1-14</strain>
    </source>
</reference>
<feature type="compositionally biased region" description="Acidic residues" evidence="1">
    <location>
        <begin position="25"/>
        <end position="43"/>
    </location>
</feature>
<comment type="caution">
    <text evidence="2">The sequence shown here is derived from an EMBL/GenBank/DDBJ whole genome shotgun (WGS) entry which is preliminary data.</text>
</comment>
<feature type="compositionally biased region" description="Basic and acidic residues" evidence="1">
    <location>
        <begin position="1"/>
        <end position="16"/>
    </location>
</feature>
<gene>
    <name evidence="2" type="ORF">PanWU01x14_236000</name>
</gene>
<evidence type="ECO:0000313" key="2">
    <source>
        <dbReference type="EMBL" id="PON48635.1"/>
    </source>
</evidence>
<accession>A0A2P5BIL9</accession>
<name>A0A2P5BIL9_PARAD</name>
<feature type="region of interest" description="Disordered" evidence="1">
    <location>
        <begin position="1"/>
        <end position="52"/>
    </location>
</feature>
<dbReference type="EMBL" id="JXTB01000273">
    <property type="protein sequence ID" value="PON48635.1"/>
    <property type="molecule type" value="Genomic_DNA"/>
</dbReference>
<keyword evidence="3" id="KW-1185">Reference proteome</keyword>
<organism evidence="2 3">
    <name type="scientific">Parasponia andersonii</name>
    <name type="common">Sponia andersonii</name>
    <dbReference type="NCBI Taxonomy" id="3476"/>
    <lineage>
        <taxon>Eukaryota</taxon>
        <taxon>Viridiplantae</taxon>
        <taxon>Streptophyta</taxon>
        <taxon>Embryophyta</taxon>
        <taxon>Tracheophyta</taxon>
        <taxon>Spermatophyta</taxon>
        <taxon>Magnoliopsida</taxon>
        <taxon>eudicotyledons</taxon>
        <taxon>Gunneridae</taxon>
        <taxon>Pentapetalae</taxon>
        <taxon>rosids</taxon>
        <taxon>fabids</taxon>
        <taxon>Rosales</taxon>
        <taxon>Cannabaceae</taxon>
        <taxon>Parasponia</taxon>
    </lineage>
</organism>
<sequence>GGRTTEEGRLDIERTMRTALGRNDNDEEVSEEDSKENPEEDPSESSNDYIGE</sequence>
<dbReference type="AlphaFoldDB" id="A0A2P5BIL9"/>
<dbReference type="Proteomes" id="UP000237105">
    <property type="component" value="Unassembled WGS sequence"/>
</dbReference>
<feature type="non-terminal residue" evidence="2">
    <location>
        <position position="1"/>
    </location>
</feature>
<evidence type="ECO:0000256" key="1">
    <source>
        <dbReference type="SAM" id="MobiDB-lite"/>
    </source>
</evidence>
<evidence type="ECO:0000313" key="3">
    <source>
        <dbReference type="Proteomes" id="UP000237105"/>
    </source>
</evidence>
<proteinExistence type="predicted"/>